<dbReference type="Proteomes" id="UP000035058">
    <property type="component" value="Unassembled WGS sequence"/>
</dbReference>
<organism evidence="1 2">
    <name type="scientific">Gordonia namibiensis NBRC 108229</name>
    <dbReference type="NCBI Taxonomy" id="1208314"/>
    <lineage>
        <taxon>Bacteria</taxon>
        <taxon>Bacillati</taxon>
        <taxon>Actinomycetota</taxon>
        <taxon>Actinomycetes</taxon>
        <taxon>Mycobacteriales</taxon>
        <taxon>Gordoniaceae</taxon>
        <taxon>Gordonia</taxon>
    </lineage>
</organism>
<sequence>MVAGLTSIRVGLATLGRRYSAGEGSQRGLAMLGRRHSAGEGAQRGLAALGRRYSATGSPCTW</sequence>
<gene>
    <name evidence="1" type="ORF">GONAM_61_00110</name>
</gene>
<dbReference type="AlphaFoldDB" id="K6XV77"/>
<name>K6XV77_9ACTN</name>
<evidence type="ECO:0000313" key="2">
    <source>
        <dbReference type="Proteomes" id="UP000035058"/>
    </source>
</evidence>
<reference evidence="1 2" key="1">
    <citation type="submission" date="2012-08" db="EMBL/GenBank/DDBJ databases">
        <title>Whole genome shotgun sequence of Gordonia namibiensis NBRC 108229.</title>
        <authorList>
            <person name="Isaki-Nakamura S."/>
            <person name="Hosoyama A."/>
            <person name="Tsuchikane K."/>
            <person name="Katsumata H."/>
            <person name="Baba S."/>
            <person name="Yamazaki S."/>
            <person name="Fujita N."/>
        </authorList>
    </citation>
    <scope>NUCLEOTIDE SEQUENCE [LARGE SCALE GENOMIC DNA]</scope>
    <source>
        <strain evidence="1 2">NBRC 108229</strain>
    </source>
</reference>
<accession>K6XV77</accession>
<proteinExistence type="predicted"/>
<protein>
    <submittedName>
        <fullName evidence="1">Uncharacterized protein</fullName>
    </submittedName>
</protein>
<comment type="caution">
    <text evidence="1">The sequence shown here is derived from an EMBL/GenBank/DDBJ whole genome shotgun (WGS) entry which is preliminary data.</text>
</comment>
<dbReference type="EMBL" id="BAHE01000061">
    <property type="protein sequence ID" value="GAC02775.1"/>
    <property type="molecule type" value="Genomic_DNA"/>
</dbReference>
<keyword evidence="2" id="KW-1185">Reference proteome</keyword>
<evidence type="ECO:0000313" key="1">
    <source>
        <dbReference type="EMBL" id="GAC02775.1"/>
    </source>
</evidence>